<dbReference type="InterPro" id="IPR021343">
    <property type="entry name" value="DUF2960"/>
</dbReference>
<gene>
    <name evidence="1" type="ORF">LCGC14_2901160</name>
</gene>
<dbReference type="AlphaFoldDB" id="A0A0F9A282"/>
<accession>A0A0F9A282</accession>
<organism evidence="1">
    <name type="scientific">marine sediment metagenome</name>
    <dbReference type="NCBI Taxonomy" id="412755"/>
    <lineage>
        <taxon>unclassified sequences</taxon>
        <taxon>metagenomes</taxon>
        <taxon>ecological metagenomes</taxon>
    </lineage>
</organism>
<dbReference type="Pfam" id="PF11173">
    <property type="entry name" value="DUF2960"/>
    <property type="match status" value="1"/>
</dbReference>
<name>A0A0F9A282_9ZZZZ</name>
<comment type="caution">
    <text evidence="1">The sequence shown here is derived from an EMBL/GenBank/DDBJ whole genome shotgun (WGS) entry which is preliminary data.</text>
</comment>
<dbReference type="EMBL" id="LAZR01057123">
    <property type="protein sequence ID" value="KKK72709.1"/>
    <property type="molecule type" value="Genomic_DNA"/>
</dbReference>
<evidence type="ECO:0008006" key="2">
    <source>
        <dbReference type="Google" id="ProtNLM"/>
    </source>
</evidence>
<protein>
    <recommendedName>
        <fullName evidence="2">DUF2960 domain-containing protein</fullName>
    </recommendedName>
</protein>
<evidence type="ECO:0000313" key="1">
    <source>
        <dbReference type="EMBL" id="KKK72709.1"/>
    </source>
</evidence>
<proteinExistence type="predicted"/>
<reference evidence="1" key="1">
    <citation type="journal article" date="2015" name="Nature">
        <title>Complex archaea that bridge the gap between prokaryotes and eukaryotes.</title>
        <authorList>
            <person name="Spang A."/>
            <person name="Saw J.H."/>
            <person name="Jorgensen S.L."/>
            <person name="Zaremba-Niedzwiedzka K."/>
            <person name="Martijn J."/>
            <person name="Lind A.E."/>
            <person name="van Eijk R."/>
            <person name="Schleper C."/>
            <person name="Guy L."/>
            <person name="Ettema T.J."/>
        </authorList>
    </citation>
    <scope>NUCLEOTIDE SEQUENCE</scope>
</reference>
<sequence>MARRITYKYKNEPREINFAKDKYHDMYQAIAAAEGIDLTNYLSMVQQIEMTSKGSASVRNFRDQEFARMGFSDIYFIKE</sequence>